<keyword evidence="5 9" id="KW-0479">Metal-binding</keyword>
<dbReference type="PANTHER" id="PTHR46300">
    <property type="entry name" value="P450, PUTATIVE (EUROFUNG)-RELATED-RELATED"/>
    <property type="match status" value="1"/>
</dbReference>
<evidence type="ECO:0000256" key="5">
    <source>
        <dbReference type="ARBA" id="ARBA00022723"/>
    </source>
</evidence>
<evidence type="ECO:0000313" key="13">
    <source>
        <dbReference type="Proteomes" id="UP000053477"/>
    </source>
</evidence>
<keyword evidence="7 9" id="KW-0408">Iron</keyword>
<comment type="pathway">
    <text evidence="2">Secondary metabolite biosynthesis.</text>
</comment>
<dbReference type="InterPro" id="IPR050364">
    <property type="entry name" value="Cytochrome_P450_fung"/>
</dbReference>
<evidence type="ECO:0000256" key="6">
    <source>
        <dbReference type="ARBA" id="ARBA00023002"/>
    </source>
</evidence>
<feature type="chain" id="PRO_5005201720" evidence="11">
    <location>
        <begin position="17"/>
        <end position="505"/>
    </location>
</feature>
<dbReference type="InterPro" id="IPR036396">
    <property type="entry name" value="Cyt_P450_sf"/>
</dbReference>
<dbReference type="GO" id="GO:0020037">
    <property type="term" value="F:heme binding"/>
    <property type="evidence" value="ECO:0007669"/>
    <property type="project" value="InterPro"/>
</dbReference>
<protein>
    <submittedName>
        <fullName evidence="12">Cytochrome P450</fullName>
    </submittedName>
</protein>
<reference evidence="12 13" key="1">
    <citation type="submission" date="2015-04" db="EMBL/GenBank/DDBJ databases">
        <title>Complete genome sequence of Schizopora paradoxa KUC8140, a cosmopolitan wood degrader in East Asia.</title>
        <authorList>
            <consortium name="DOE Joint Genome Institute"/>
            <person name="Min B."/>
            <person name="Park H."/>
            <person name="Jang Y."/>
            <person name="Kim J.-J."/>
            <person name="Kim K.H."/>
            <person name="Pangilinan J."/>
            <person name="Lipzen A."/>
            <person name="Riley R."/>
            <person name="Grigoriev I.V."/>
            <person name="Spatafora J.W."/>
            <person name="Choi I.-G."/>
        </authorList>
    </citation>
    <scope>NUCLEOTIDE SEQUENCE [LARGE SCALE GENOMIC DNA]</scope>
    <source>
        <strain evidence="12 13">KUC8140</strain>
    </source>
</reference>
<feature type="binding site" description="axial binding residue" evidence="9">
    <location>
        <position position="430"/>
    </location>
    <ligand>
        <name>heme</name>
        <dbReference type="ChEBI" id="CHEBI:30413"/>
    </ligand>
    <ligandPart>
        <name>Fe</name>
        <dbReference type="ChEBI" id="CHEBI:18248"/>
    </ligandPart>
</feature>
<keyword evidence="11" id="KW-0732">Signal</keyword>
<dbReference type="OrthoDB" id="2789670at2759"/>
<feature type="signal peptide" evidence="11">
    <location>
        <begin position="1"/>
        <end position="16"/>
    </location>
</feature>
<keyword evidence="6 10" id="KW-0560">Oxidoreductase</keyword>
<keyword evidence="4 9" id="KW-0349">Heme</keyword>
<dbReference type="EMBL" id="KQ085993">
    <property type="protein sequence ID" value="KLO11753.1"/>
    <property type="molecule type" value="Genomic_DNA"/>
</dbReference>
<dbReference type="InParanoid" id="A0A0H2RQK3"/>
<evidence type="ECO:0000256" key="1">
    <source>
        <dbReference type="ARBA" id="ARBA00001971"/>
    </source>
</evidence>
<name>A0A0H2RQK3_9AGAM</name>
<dbReference type="Gene3D" id="1.10.630.10">
    <property type="entry name" value="Cytochrome P450"/>
    <property type="match status" value="1"/>
</dbReference>
<dbReference type="PRINTS" id="PR00463">
    <property type="entry name" value="EP450I"/>
</dbReference>
<dbReference type="CDD" id="cd11065">
    <property type="entry name" value="CYP64-like"/>
    <property type="match status" value="1"/>
</dbReference>
<dbReference type="AlphaFoldDB" id="A0A0H2RQK3"/>
<accession>A0A0H2RQK3</accession>
<evidence type="ECO:0000256" key="7">
    <source>
        <dbReference type="ARBA" id="ARBA00023004"/>
    </source>
</evidence>
<dbReference type="InterPro" id="IPR001128">
    <property type="entry name" value="Cyt_P450"/>
</dbReference>
<gene>
    <name evidence="12" type="ORF">SCHPADRAFT_974229</name>
</gene>
<comment type="cofactor">
    <cofactor evidence="1 9">
        <name>heme</name>
        <dbReference type="ChEBI" id="CHEBI:30413"/>
    </cofactor>
</comment>
<evidence type="ECO:0000256" key="10">
    <source>
        <dbReference type="RuleBase" id="RU000461"/>
    </source>
</evidence>
<dbReference type="GO" id="GO:0005506">
    <property type="term" value="F:iron ion binding"/>
    <property type="evidence" value="ECO:0007669"/>
    <property type="project" value="InterPro"/>
</dbReference>
<dbReference type="SUPFAM" id="SSF48264">
    <property type="entry name" value="Cytochrome P450"/>
    <property type="match status" value="1"/>
</dbReference>
<dbReference type="PANTHER" id="PTHR46300:SF7">
    <property type="entry name" value="P450, PUTATIVE (EUROFUNG)-RELATED"/>
    <property type="match status" value="1"/>
</dbReference>
<dbReference type="InterPro" id="IPR002401">
    <property type="entry name" value="Cyt_P450_E_grp-I"/>
</dbReference>
<dbReference type="PRINTS" id="PR00385">
    <property type="entry name" value="P450"/>
</dbReference>
<keyword evidence="8 10" id="KW-0503">Monooxygenase</keyword>
<dbReference type="InterPro" id="IPR017972">
    <property type="entry name" value="Cyt_P450_CS"/>
</dbReference>
<evidence type="ECO:0000256" key="3">
    <source>
        <dbReference type="ARBA" id="ARBA00010617"/>
    </source>
</evidence>
<proteinExistence type="inferred from homology"/>
<evidence type="ECO:0000256" key="11">
    <source>
        <dbReference type="SAM" id="SignalP"/>
    </source>
</evidence>
<organism evidence="12 13">
    <name type="scientific">Schizopora paradoxa</name>
    <dbReference type="NCBI Taxonomy" id="27342"/>
    <lineage>
        <taxon>Eukaryota</taxon>
        <taxon>Fungi</taxon>
        <taxon>Dikarya</taxon>
        <taxon>Basidiomycota</taxon>
        <taxon>Agaricomycotina</taxon>
        <taxon>Agaricomycetes</taxon>
        <taxon>Hymenochaetales</taxon>
        <taxon>Schizoporaceae</taxon>
        <taxon>Schizopora</taxon>
    </lineage>
</organism>
<dbReference type="Proteomes" id="UP000053477">
    <property type="component" value="Unassembled WGS sequence"/>
</dbReference>
<evidence type="ECO:0000256" key="2">
    <source>
        <dbReference type="ARBA" id="ARBA00005179"/>
    </source>
</evidence>
<sequence length="505" mass="57039">MSLYLLDIIVSAVVTSWMICSYTSRQHETQRKGEFQLPPGPKRLPLVGNIFQMPRSREWLKAAEWRSEYGDMVYLENLGRPLIFINSYEIAVDLFEKRSANYSSRPSFPMVNDLQKWDWLIALMPYGDAWRKHRSFLHNFLEPPGVLGYKDIQYKTSLKLLKRLLHEPLQFERHIRTSIGAMIMMIAYGHEVEQAVSLFSISAAPGSFLVNVVPFLKYIPEWFPGAAFQKLAKRGRTFSQAMLNNPHDVTKSEVLKGIARPSMTSELIGDNIGEKGEILDEDVISRVTGAVYAGGADTSVSTLLTFLIAMMLNPDAQNRGQEELDRVIGSERMPTFDDQENLPFVNAICLEAMRWAPVAPMGGPHASTSDDIYNGYFIPEGTTLIANQWLMLHDPSVYTDPEAFKPERHLGAQPERDPVKIVFGFGRRFCPGRHLAQQSIFMTVANILHVFNVTKARDEDGGVIEPRVEYKPGLIRHPHPFKCAISPRSDAKAALLLQVVDSLDD</sequence>
<evidence type="ECO:0000256" key="4">
    <source>
        <dbReference type="ARBA" id="ARBA00022617"/>
    </source>
</evidence>
<evidence type="ECO:0000256" key="9">
    <source>
        <dbReference type="PIRSR" id="PIRSR602401-1"/>
    </source>
</evidence>
<keyword evidence="13" id="KW-1185">Reference proteome</keyword>
<evidence type="ECO:0000256" key="8">
    <source>
        <dbReference type="ARBA" id="ARBA00023033"/>
    </source>
</evidence>
<dbReference type="GO" id="GO:0004497">
    <property type="term" value="F:monooxygenase activity"/>
    <property type="evidence" value="ECO:0007669"/>
    <property type="project" value="UniProtKB-KW"/>
</dbReference>
<dbReference type="PROSITE" id="PS00086">
    <property type="entry name" value="CYTOCHROME_P450"/>
    <property type="match status" value="1"/>
</dbReference>
<dbReference type="Pfam" id="PF00067">
    <property type="entry name" value="p450"/>
    <property type="match status" value="1"/>
</dbReference>
<evidence type="ECO:0000313" key="12">
    <source>
        <dbReference type="EMBL" id="KLO11753.1"/>
    </source>
</evidence>
<comment type="similarity">
    <text evidence="3 10">Belongs to the cytochrome P450 family.</text>
</comment>
<dbReference type="GO" id="GO:0016705">
    <property type="term" value="F:oxidoreductase activity, acting on paired donors, with incorporation or reduction of molecular oxygen"/>
    <property type="evidence" value="ECO:0007669"/>
    <property type="project" value="InterPro"/>
</dbReference>
<dbReference type="STRING" id="27342.A0A0H2RQK3"/>